<feature type="compositionally biased region" description="Low complexity" evidence="1">
    <location>
        <begin position="13"/>
        <end position="37"/>
    </location>
</feature>
<dbReference type="AlphaFoldDB" id="A0A1G6X081"/>
<reference evidence="2 3" key="1">
    <citation type="submission" date="2016-10" db="EMBL/GenBank/DDBJ databases">
        <authorList>
            <person name="de Groot N.N."/>
        </authorList>
    </citation>
    <scope>NUCLEOTIDE SEQUENCE [LARGE SCALE GENOMIC DNA]</scope>
    <source>
        <strain evidence="2 3">CPCC 100156</strain>
    </source>
</reference>
<gene>
    <name evidence="2" type="ORF">SAMN04487779_1011122</name>
</gene>
<dbReference type="Gene3D" id="3.30.1330.60">
    <property type="entry name" value="OmpA-like domain"/>
    <property type="match status" value="1"/>
</dbReference>
<evidence type="ECO:0000313" key="2">
    <source>
        <dbReference type="EMBL" id="SDD71501.1"/>
    </source>
</evidence>
<proteinExistence type="predicted"/>
<dbReference type="OrthoDB" id="7280780at2"/>
<dbReference type="STRING" id="938405.SAMN02927895_03114"/>
<protein>
    <submittedName>
        <fullName evidence="2">OmpA family protein</fullName>
    </submittedName>
</protein>
<keyword evidence="3" id="KW-1185">Reference proteome</keyword>
<name>A0A1G6X081_9PROT</name>
<dbReference type="InterPro" id="IPR036737">
    <property type="entry name" value="OmpA-like_sf"/>
</dbReference>
<evidence type="ECO:0000256" key="1">
    <source>
        <dbReference type="SAM" id="MobiDB-lite"/>
    </source>
</evidence>
<sequence>MPPSPAEAPPQPADLSVVPSPAPAAGPAGPTLQGLPAGLEALPAGGARLRFQPGVEVLPQGLDSGLAELGRRIAAGPPGRIAVTAQASGPASDVSAARRVSLARALAVKQALAAGGLPPTRIDIRPMGRTAEALDAVDVQPPEPKAAR</sequence>
<feature type="compositionally biased region" description="Pro residues" evidence="1">
    <location>
        <begin position="1"/>
        <end position="12"/>
    </location>
</feature>
<dbReference type="Proteomes" id="UP000198925">
    <property type="component" value="Unassembled WGS sequence"/>
</dbReference>
<organism evidence="2 3">
    <name type="scientific">Belnapia rosea</name>
    <dbReference type="NCBI Taxonomy" id="938405"/>
    <lineage>
        <taxon>Bacteria</taxon>
        <taxon>Pseudomonadati</taxon>
        <taxon>Pseudomonadota</taxon>
        <taxon>Alphaproteobacteria</taxon>
        <taxon>Acetobacterales</taxon>
        <taxon>Roseomonadaceae</taxon>
        <taxon>Belnapia</taxon>
    </lineage>
</organism>
<evidence type="ECO:0000313" key="3">
    <source>
        <dbReference type="Proteomes" id="UP000198925"/>
    </source>
</evidence>
<feature type="region of interest" description="Disordered" evidence="1">
    <location>
        <begin position="1"/>
        <end position="37"/>
    </location>
</feature>
<dbReference type="SUPFAM" id="SSF103088">
    <property type="entry name" value="OmpA-like"/>
    <property type="match status" value="1"/>
</dbReference>
<accession>A0A1G6X081</accession>
<dbReference type="EMBL" id="FMZX01000011">
    <property type="protein sequence ID" value="SDD71501.1"/>
    <property type="molecule type" value="Genomic_DNA"/>
</dbReference>